<dbReference type="Proteomes" id="UP000243063">
    <property type="component" value="Chromosome I"/>
</dbReference>
<keyword evidence="2" id="KW-0808">Transferase</keyword>
<evidence type="ECO:0000313" key="2">
    <source>
        <dbReference type="EMBL" id="SDU14302.1"/>
    </source>
</evidence>
<dbReference type="InterPro" id="IPR029063">
    <property type="entry name" value="SAM-dependent_MTases_sf"/>
</dbReference>
<protein>
    <submittedName>
        <fullName evidence="2">Methyltransferase domain-containing protein</fullName>
    </submittedName>
</protein>
<dbReference type="OrthoDB" id="9797252at2"/>
<dbReference type="RefSeq" id="WP_090213412.1">
    <property type="nucleotide sequence ID" value="NZ_LT629780.1"/>
</dbReference>
<reference evidence="3" key="1">
    <citation type="submission" date="2016-10" db="EMBL/GenBank/DDBJ databases">
        <authorList>
            <person name="Varghese N."/>
            <person name="Submissions S."/>
        </authorList>
    </citation>
    <scope>NUCLEOTIDE SEQUENCE [LARGE SCALE GENOMIC DNA]</scope>
    <source>
        <strain evidence="3">CCTCC 2012022</strain>
    </source>
</reference>
<evidence type="ECO:0000313" key="3">
    <source>
        <dbReference type="Proteomes" id="UP000243063"/>
    </source>
</evidence>
<dbReference type="CDD" id="cd02440">
    <property type="entry name" value="AdoMet_MTases"/>
    <property type="match status" value="1"/>
</dbReference>
<organism evidence="2 3">
    <name type="scientific">Geopseudomonas guangdongensis</name>
    <dbReference type="NCBI Taxonomy" id="1245526"/>
    <lineage>
        <taxon>Bacteria</taxon>
        <taxon>Pseudomonadati</taxon>
        <taxon>Pseudomonadota</taxon>
        <taxon>Gammaproteobacteria</taxon>
        <taxon>Pseudomonadales</taxon>
        <taxon>Pseudomonadaceae</taxon>
        <taxon>Geopseudomonas</taxon>
    </lineage>
</organism>
<dbReference type="EMBL" id="LT629780">
    <property type="protein sequence ID" value="SDU14302.1"/>
    <property type="molecule type" value="Genomic_DNA"/>
</dbReference>
<sequence length="250" mass="27289">MQTIREDHPAGAAPRLRPEYPAALFDWLAEVCPGHDMAWDCGTGNGQAALQLVRHFRRVVACDASPAQLTFAEPHPHIDYRLAPAEDCGLREHSVDLITVAQALHWFDCAAFHAEAQRVLRPGGLIAEWCHGAPRLGDARADALLQHFCQTVVGPYWPAERRHVDSGYRELAFPFAALPAPAFSMQVEWPLARLLGHLRSWSATAACQRAGAGEADPVAVLGEQLAPLWGAAQALQTVDWPLSLRVGHLG</sequence>
<dbReference type="Pfam" id="PF08241">
    <property type="entry name" value="Methyltransf_11"/>
    <property type="match status" value="1"/>
</dbReference>
<dbReference type="InterPro" id="IPR013216">
    <property type="entry name" value="Methyltransf_11"/>
</dbReference>
<dbReference type="GO" id="GO:0032259">
    <property type="term" value="P:methylation"/>
    <property type="evidence" value="ECO:0007669"/>
    <property type="project" value="UniProtKB-KW"/>
</dbReference>
<feature type="domain" description="Methyltransferase type 11" evidence="1">
    <location>
        <begin position="40"/>
        <end position="126"/>
    </location>
</feature>
<keyword evidence="2" id="KW-0489">Methyltransferase</keyword>
<dbReference type="STRING" id="1245526.SAMN05216580_1576"/>
<gene>
    <name evidence="2" type="ORF">SAMN05216580_1576</name>
</gene>
<proteinExistence type="predicted"/>
<dbReference type="GO" id="GO:0008757">
    <property type="term" value="F:S-adenosylmethionine-dependent methyltransferase activity"/>
    <property type="evidence" value="ECO:0007669"/>
    <property type="project" value="InterPro"/>
</dbReference>
<dbReference type="AlphaFoldDB" id="A0A1H2G3V7"/>
<name>A0A1H2G3V7_9GAMM</name>
<keyword evidence="3" id="KW-1185">Reference proteome</keyword>
<accession>A0A1H2G3V7</accession>
<dbReference type="PANTHER" id="PTHR45180">
    <property type="entry name" value="OS01G0307686 PROTEIN"/>
    <property type="match status" value="1"/>
</dbReference>
<dbReference type="PANTHER" id="PTHR45180:SF1">
    <property type="entry name" value="OS01G0307686 PROTEIN"/>
    <property type="match status" value="1"/>
</dbReference>
<dbReference type="Gene3D" id="3.40.50.150">
    <property type="entry name" value="Vaccinia Virus protein VP39"/>
    <property type="match status" value="1"/>
</dbReference>
<dbReference type="SUPFAM" id="SSF53335">
    <property type="entry name" value="S-adenosyl-L-methionine-dependent methyltransferases"/>
    <property type="match status" value="1"/>
</dbReference>
<evidence type="ECO:0000259" key="1">
    <source>
        <dbReference type="Pfam" id="PF08241"/>
    </source>
</evidence>